<dbReference type="Proteomes" id="UP001066276">
    <property type="component" value="Chromosome 4_2"/>
</dbReference>
<evidence type="ECO:0000313" key="2">
    <source>
        <dbReference type="EMBL" id="KAJ1164507.1"/>
    </source>
</evidence>
<dbReference type="AlphaFoldDB" id="A0AAV7SKD9"/>
<sequence>MKTLGHPVARSESPLLKKEMNSVSSLKKEGTMIDVRGTPVIKEKAADHNKGSERDGSEETGKPLYDSSF</sequence>
<reference evidence="2" key="1">
    <citation type="journal article" date="2022" name="bioRxiv">
        <title>Sequencing and chromosome-scale assembly of the giantPleurodeles waltlgenome.</title>
        <authorList>
            <person name="Brown T."/>
            <person name="Elewa A."/>
            <person name="Iarovenko S."/>
            <person name="Subramanian E."/>
            <person name="Araus A.J."/>
            <person name="Petzold A."/>
            <person name="Susuki M."/>
            <person name="Suzuki K.-i.T."/>
            <person name="Hayashi T."/>
            <person name="Toyoda A."/>
            <person name="Oliveira C."/>
            <person name="Osipova E."/>
            <person name="Leigh N.D."/>
            <person name="Simon A."/>
            <person name="Yun M.H."/>
        </authorList>
    </citation>
    <scope>NUCLEOTIDE SEQUENCE</scope>
    <source>
        <strain evidence="2">20211129_DDA</strain>
        <tissue evidence="2">Liver</tissue>
    </source>
</reference>
<protein>
    <submittedName>
        <fullName evidence="2">Uncharacterized protein</fullName>
    </submittedName>
</protein>
<name>A0AAV7SKD9_PLEWA</name>
<organism evidence="2 3">
    <name type="scientific">Pleurodeles waltl</name>
    <name type="common">Iberian ribbed newt</name>
    <dbReference type="NCBI Taxonomy" id="8319"/>
    <lineage>
        <taxon>Eukaryota</taxon>
        <taxon>Metazoa</taxon>
        <taxon>Chordata</taxon>
        <taxon>Craniata</taxon>
        <taxon>Vertebrata</taxon>
        <taxon>Euteleostomi</taxon>
        <taxon>Amphibia</taxon>
        <taxon>Batrachia</taxon>
        <taxon>Caudata</taxon>
        <taxon>Salamandroidea</taxon>
        <taxon>Salamandridae</taxon>
        <taxon>Pleurodelinae</taxon>
        <taxon>Pleurodeles</taxon>
    </lineage>
</organism>
<feature type="compositionally biased region" description="Basic and acidic residues" evidence="1">
    <location>
        <begin position="41"/>
        <end position="61"/>
    </location>
</feature>
<evidence type="ECO:0000313" key="3">
    <source>
        <dbReference type="Proteomes" id="UP001066276"/>
    </source>
</evidence>
<accession>A0AAV7SKD9</accession>
<dbReference type="EMBL" id="JANPWB010000008">
    <property type="protein sequence ID" value="KAJ1164507.1"/>
    <property type="molecule type" value="Genomic_DNA"/>
</dbReference>
<feature type="region of interest" description="Disordered" evidence="1">
    <location>
        <begin position="22"/>
        <end position="69"/>
    </location>
</feature>
<comment type="caution">
    <text evidence="2">The sequence shown here is derived from an EMBL/GenBank/DDBJ whole genome shotgun (WGS) entry which is preliminary data.</text>
</comment>
<proteinExistence type="predicted"/>
<feature type="compositionally biased region" description="Basic and acidic residues" evidence="1">
    <location>
        <begin position="22"/>
        <end position="31"/>
    </location>
</feature>
<gene>
    <name evidence="2" type="ORF">NDU88_004944</name>
</gene>
<evidence type="ECO:0000256" key="1">
    <source>
        <dbReference type="SAM" id="MobiDB-lite"/>
    </source>
</evidence>
<keyword evidence="3" id="KW-1185">Reference proteome</keyword>